<comment type="caution">
    <text evidence="2">The sequence shown here is derived from an EMBL/GenBank/DDBJ whole genome shotgun (WGS) entry which is preliminary data.</text>
</comment>
<accession>A0ABD2B1U1</accession>
<keyword evidence="1" id="KW-0812">Transmembrane</keyword>
<evidence type="ECO:0000313" key="2">
    <source>
        <dbReference type="EMBL" id="KAL2726686.1"/>
    </source>
</evidence>
<name>A0ABD2B1U1_VESSQ</name>
<feature type="transmembrane region" description="Helical" evidence="1">
    <location>
        <begin position="69"/>
        <end position="90"/>
    </location>
</feature>
<gene>
    <name evidence="2" type="ORF">V1478_006964</name>
</gene>
<keyword evidence="3" id="KW-1185">Reference proteome</keyword>
<evidence type="ECO:0000313" key="3">
    <source>
        <dbReference type="Proteomes" id="UP001607302"/>
    </source>
</evidence>
<keyword evidence="1" id="KW-1133">Transmembrane helix</keyword>
<feature type="non-terminal residue" evidence="2">
    <location>
        <position position="104"/>
    </location>
</feature>
<dbReference type="EMBL" id="JAUDFV010000133">
    <property type="protein sequence ID" value="KAL2726686.1"/>
    <property type="molecule type" value="Genomic_DNA"/>
</dbReference>
<protein>
    <submittedName>
        <fullName evidence="2">Uncharacterized protein</fullName>
    </submittedName>
</protein>
<dbReference type="AlphaFoldDB" id="A0ABD2B1U1"/>
<evidence type="ECO:0000256" key="1">
    <source>
        <dbReference type="SAM" id="Phobius"/>
    </source>
</evidence>
<dbReference type="Proteomes" id="UP001607302">
    <property type="component" value="Unassembled WGS sequence"/>
</dbReference>
<reference evidence="2 3" key="1">
    <citation type="journal article" date="2024" name="Ann. Entomol. Soc. Am.">
        <title>Genomic analyses of the southern and eastern yellowjacket wasps (Hymenoptera: Vespidae) reveal evolutionary signatures of social life.</title>
        <authorList>
            <person name="Catto M.A."/>
            <person name="Caine P.B."/>
            <person name="Orr S.E."/>
            <person name="Hunt B.G."/>
            <person name="Goodisman M.A.D."/>
        </authorList>
    </citation>
    <scope>NUCLEOTIDE SEQUENCE [LARGE SCALE GENOMIC DNA]</scope>
    <source>
        <strain evidence="2">233</strain>
        <tissue evidence="2">Head and thorax</tissue>
    </source>
</reference>
<sequence length="104" mass="11662">MDGRKWPSVVPISSMAHQPDVFLRVASFNFNRPLIRLFAGIFVLEIIGQNNDDDKTTKTTRTRTKTRTMTVTMMIMMMTTTTTTMTHGLVFPPLQLPAVNAATS</sequence>
<keyword evidence="1" id="KW-0472">Membrane</keyword>
<organism evidence="2 3">
    <name type="scientific">Vespula squamosa</name>
    <name type="common">Southern yellow jacket</name>
    <name type="synonym">Wasp</name>
    <dbReference type="NCBI Taxonomy" id="30214"/>
    <lineage>
        <taxon>Eukaryota</taxon>
        <taxon>Metazoa</taxon>
        <taxon>Ecdysozoa</taxon>
        <taxon>Arthropoda</taxon>
        <taxon>Hexapoda</taxon>
        <taxon>Insecta</taxon>
        <taxon>Pterygota</taxon>
        <taxon>Neoptera</taxon>
        <taxon>Endopterygota</taxon>
        <taxon>Hymenoptera</taxon>
        <taxon>Apocrita</taxon>
        <taxon>Aculeata</taxon>
        <taxon>Vespoidea</taxon>
        <taxon>Vespidae</taxon>
        <taxon>Vespinae</taxon>
        <taxon>Vespula</taxon>
    </lineage>
</organism>
<proteinExistence type="predicted"/>